<protein>
    <submittedName>
        <fullName evidence="5">MarR family winged helix-turn-helix transcriptional regulator</fullName>
    </submittedName>
</protein>
<reference evidence="6" key="1">
    <citation type="journal article" date="2019" name="Int. J. Syst. Evol. Microbiol.">
        <title>The Global Catalogue of Microorganisms (GCM) 10K type strain sequencing project: providing services to taxonomists for standard genome sequencing and annotation.</title>
        <authorList>
            <consortium name="The Broad Institute Genomics Platform"/>
            <consortium name="The Broad Institute Genome Sequencing Center for Infectious Disease"/>
            <person name="Wu L."/>
            <person name="Ma J."/>
        </authorList>
    </citation>
    <scope>NUCLEOTIDE SEQUENCE [LARGE SCALE GENOMIC DNA]</scope>
    <source>
        <strain evidence="6">LMG 29247</strain>
    </source>
</reference>
<dbReference type="SUPFAM" id="SSF46785">
    <property type="entry name" value="Winged helix' DNA-binding domain"/>
    <property type="match status" value="1"/>
</dbReference>
<evidence type="ECO:0000256" key="1">
    <source>
        <dbReference type="ARBA" id="ARBA00023015"/>
    </source>
</evidence>
<dbReference type="PANTHER" id="PTHR33164:SF95">
    <property type="entry name" value="TRANSCRIPTIONAL REGULATOR"/>
    <property type="match status" value="1"/>
</dbReference>
<evidence type="ECO:0000313" key="5">
    <source>
        <dbReference type="EMBL" id="MFD1711014.1"/>
    </source>
</evidence>
<dbReference type="InterPro" id="IPR023187">
    <property type="entry name" value="Tscrpt_reg_MarR-type_CS"/>
</dbReference>
<gene>
    <name evidence="5" type="ORF">ACFSF0_10380</name>
</gene>
<dbReference type="Proteomes" id="UP001597304">
    <property type="component" value="Unassembled WGS sequence"/>
</dbReference>
<keyword evidence="6" id="KW-1185">Reference proteome</keyword>
<evidence type="ECO:0000259" key="4">
    <source>
        <dbReference type="PROSITE" id="PS50995"/>
    </source>
</evidence>
<accession>A0ABW4KSI7</accession>
<dbReference type="SMART" id="SM00347">
    <property type="entry name" value="HTH_MARR"/>
    <property type="match status" value="1"/>
</dbReference>
<keyword evidence="3" id="KW-0804">Transcription</keyword>
<sequence>MPADSDVFSFEQAPGHLIRRAHQISVAVFSEETAAFGVTPVQFAILSVLAQAPDIDQITLAQRVAFDQATIGSVVARLIGKGWLHREPAEQDRRRKLLRLTPEGLAALHGMTAHMPSVQTRIVDGLSLSERTQFMGLLAKLVAHHERETPA</sequence>
<evidence type="ECO:0000256" key="2">
    <source>
        <dbReference type="ARBA" id="ARBA00023125"/>
    </source>
</evidence>
<proteinExistence type="predicted"/>
<feature type="domain" description="HTH marR-type" evidence="4">
    <location>
        <begin position="14"/>
        <end position="143"/>
    </location>
</feature>
<dbReference type="InterPro" id="IPR036388">
    <property type="entry name" value="WH-like_DNA-bd_sf"/>
</dbReference>
<dbReference type="PROSITE" id="PS50995">
    <property type="entry name" value="HTH_MARR_2"/>
    <property type="match status" value="1"/>
</dbReference>
<evidence type="ECO:0000256" key="3">
    <source>
        <dbReference type="ARBA" id="ARBA00023163"/>
    </source>
</evidence>
<dbReference type="PROSITE" id="PS01117">
    <property type="entry name" value="HTH_MARR_1"/>
    <property type="match status" value="1"/>
</dbReference>
<dbReference type="Gene3D" id="1.10.10.10">
    <property type="entry name" value="Winged helix-like DNA-binding domain superfamily/Winged helix DNA-binding domain"/>
    <property type="match status" value="1"/>
</dbReference>
<dbReference type="PANTHER" id="PTHR33164">
    <property type="entry name" value="TRANSCRIPTIONAL REGULATOR, MARR FAMILY"/>
    <property type="match status" value="1"/>
</dbReference>
<dbReference type="RefSeq" id="WP_147911482.1">
    <property type="nucleotide sequence ID" value="NZ_JBHUEJ010000019.1"/>
</dbReference>
<name>A0ABW4KSI7_9BURK</name>
<dbReference type="InterPro" id="IPR036390">
    <property type="entry name" value="WH_DNA-bd_sf"/>
</dbReference>
<dbReference type="InterPro" id="IPR000835">
    <property type="entry name" value="HTH_MarR-typ"/>
</dbReference>
<comment type="caution">
    <text evidence="5">The sequence shown here is derived from an EMBL/GenBank/DDBJ whole genome shotgun (WGS) entry which is preliminary data.</text>
</comment>
<dbReference type="InterPro" id="IPR039422">
    <property type="entry name" value="MarR/SlyA-like"/>
</dbReference>
<organism evidence="5 6">
    <name type="scientific">Ottowia flava</name>
    <dbReference type="NCBI Taxonomy" id="2675430"/>
    <lineage>
        <taxon>Bacteria</taxon>
        <taxon>Pseudomonadati</taxon>
        <taxon>Pseudomonadota</taxon>
        <taxon>Betaproteobacteria</taxon>
        <taxon>Burkholderiales</taxon>
        <taxon>Comamonadaceae</taxon>
        <taxon>Ottowia</taxon>
    </lineage>
</organism>
<evidence type="ECO:0000313" key="6">
    <source>
        <dbReference type="Proteomes" id="UP001597304"/>
    </source>
</evidence>
<keyword evidence="1" id="KW-0805">Transcription regulation</keyword>
<dbReference type="EMBL" id="JBHUEJ010000019">
    <property type="protein sequence ID" value="MFD1711014.1"/>
    <property type="molecule type" value="Genomic_DNA"/>
</dbReference>
<dbReference type="PRINTS" id="PR00598">
    <property type="entry name" value="HTHMARR"/>
</dbReference>
<dbReference type="Pfam" id="PF01047">
    <property type="entry name" value="MarR"/>
    <property type="match status" value="1"/>
</dbReference>
<keyword evidence="2" id="KW-0238">DNA-binding</keyword>